<evidence type="ECO:0000256" key="1">
    <source>
        <dbReference type="SAM" id="MobiDB-lite"/>
    </source>
</evidence>
<reference evidence="2" key="1">
    <citation type="submission" date="2019-12" db="EMBL/GenBank/DDBJ databases">
        <title>Genome sequencing and annotation of Brassica cretica.</title>
        <authorList>
            <person name="Studholme D.J."/>
            <person name="Sarris P."/>
        </authorList>
    </citation>
    <scope>NUCLEOTIDE SEQUENCE</scope>
    <source>
        <strain evidence="2">PFS-109/04</strain>
        <tissue evidence="2">Leaf</tissue>
    </source>
</reference>
<dbReference type="Proteomes" id="UP000712600">
    <property type="component" value="Unassembled WGS sequence"/>
</dbReference>
<feature type="region of interest" description="Disordered" evidence="1">
    <location>
        <begin position="310"/>
        <end position="330"/>
    </location>
</feature>
<dbReference type="AlphaFoldDB" id="A0A8S9RPE7"/>
<feature type="compositionally biased region" description="Basic and acidic residues" evidence="1">
    <location>
        <begin position="519"/>
        <end position="528"/>
    </location>
</feature>
<organism evidence="2 3">
    <name type="scientific">Brassica cretica</name>
    <name type="common">Mustard</name>
    <dbReference type="NCBI Taxonomy" id="69181"/>
    <lineage>
        <taxon>Eukaryota</taxon>
        <taxon>Viridiplantae</taxon>
        <taxon>Streptophyta</taxon>
        <taxon>Embryophyta</taxon>
        <taxon>Tracheophyta</taxon>
        <taxon>Spermatophyta</taxon>
        <taxon>Magnoliopsida</taxon>
        <taxon>eudicotyledons</taxon>
        <taxon>Gunneridae</taxon>
        <taxon>Pentapetalae</taxon>
        <taxon>rosids</taxon>
        <taxon>malvids</taxon>
        <taxon>Brassicales</taxon>
        <taxon>Brassicaceae</taxon>
        <taxon>Brassiceae</taxon>
        <taxon>Brassica</taxon>
    </lineage>
</organism>
<evidence type="ECO:0000313" key="2">
    <source>
        <dbReference type="EMBL" id="KAF3574515.1"/>
    </source>
</evidence>
<feature type="region of interest" description="Disordered" evidence="1">
    <location>
        <begin position="41"/>
        <end position="87"/>
    </location>
</feature>
<feature type="compositionally biased region" description="Polar residues" evidence="1">
    <location>
        <begin position="314"/>
        <end position="330"/>
    </location>
</feature>
<comment type="caution">
    <text evidence="2">The sequence shown here is derived from an EMBL/GenBank/DDBJ whole genome shotgun (WGS) entry which is preliminary data.</text>
</comment>
<accession>A0A8S9RPE7</accession>
<proteinExistence type="predicted"/>
<gene>
    <name evidence="2" type="ORF">F2Q69_00058144</name>
</gene>
<name>A0A8S9RPE7_BRACR</name>
<evidence type="ECO:0000313" key="3">
    <source>
        <dbReference type="Proteomes" id="UP000712600"/>
    </source>
</evidence>
<sequence length="564" mass="64054">MDTAQGVVLIYQLDQTEVFMSDHASLTASVSLSNHSVHADHNFPSDRADQTVRTVPSNHPDCTARTARRIDPQTSGLEPQQDLRPNDRIDRTGALLSRPVCHFKINGQGRIDFERVDFESVCAFFLWTSLDRTGNRTDGLIRHFDQFMNFDHLNFSKARILKFSDDLDSIWPRSVREFLPSGSVDCPGRVLLLSAGHAAGYTESGKWKLKGSFASQTPFSLQVKRLFLVGPVRHIRQQVEFCFLVEPVISGDNQAPWFDDDEKWVRSGDRPFTKAKGSNCDVFDQNELQTYVSLEKMLHKAIHAIRQLKKKENTNTSPAPKQQSNFSSLSNSDLKTNVLSLIKAKRPLVTLENENVQTEPEKEDSLPIFDDFTYEPMEGLDEEQICGHQANQEESSSIQNTDRTQGEHCADYGSFAYNPFPFNVSDLRTNLFEEERNDVPRFVDQSIGTNQHGDQDVLNNLTEVRSSDRTDQTDRAVPHESRLELRLKPRPYNRTDRTGARLSRPTRHSKTHGQARVSLGREETEDGHTFSSGGPSRQSRKRPYLYPVHPSDSDEPGHYLKGHL</sequence>
<dbReference type="EMBL" id="QGKX02000095">
    <property type="protein sequence ID" value="KAF3574515.1"/>
    <property type="molecule type" value="Genomic_DNA"/>
</dbReference>
<feature type="compositionally biased region" description="Basic and acidic residues" evidence="1">
    <location>
        <begin position="41"/>
        <end position="50"/>
    </location>
</feature>
<protein>
    <submittedName>
        <fullName evidence="2">Uncharacterized protein</fullName>
    </submittedName>
</protein>
<feature type="compositionally biased region" description="Basic residues" evidence="1">
    <location>
        <begin position="504"/>
        <end position="513"/>
    </location>
</feature>
<feature type="compositionally biased region" description="Basic and acidic residues" evidence="1">
    <location>
        <begin position="465"/>
        <end position="499"/>
    </location>
</feature>
<feature type="region of interest" description="Disordered" evidence="1">
    <location>
        <begin position="462"/>
        <end position="564"/>
    </location>
</feature>